<keyword evidence="7" id="KW-1278">Translocase</keyword>
<dbReference type="HOGENOM" id="CLU_000604_92_3_11"/>
<dbReference type="Gene3D" id="3.40.50.300">
    <property type="entry name" value="P-loop containing nucleotide triphosphate hydrolases"/>
    <property type="match status" value="2"/>
</dbReference>
<evidence type="ECO:0000259" key="9">
    <source>
        <dbReference type="PROSITE" id="PS50893"/>
    </source>
</evidence>
<gene>
    <name evidence="10" type="ordered locus">TWT_330</name>
</gene>
<dbReference type="InterPro" id="IPR003439">
    <property type="entry name" value="ABC_transporter-like_ATP-bd"/>
</dbReference>
<evidence type="ECO:0000256" key="6">
    <source>
        <dbReference type="ARBA" id="ARBA00022840"/>
    </source>
</evidence>
<dbReference type="SMART" id="SM00382">
    <property type="entry name" value="AAA"/>
    <property type="match status" value="2"/>
</dbReference>
<dbReference type="KEGG" id="twh:TWT_330"/>
<accession>Q83GG3</accession>
<dbReference type="PROSITE" id="PS00211">
    <property type="entry name" value="ABC_TRANSPORTER_1"/>
    <property type="match status" value="1"/>
</dbReference>
<evidence type="ECO:0000256" key="8">
    <source>
        <dbReference type="ARBA" id="ARBA00023136"/>
    </source>
</evidence>
<keyword evidence="11" id="KW-1185">Reference proteome</keyword>
<evidence type="ECO:0000256" key="2">
    <source>
        <dbReference type="ARBA" id="ARBA00022475"/>
    </source>
</evidence>
<evidence type="ECO:0000256" key="4">
    <source>
        <dbReference type="ARBA" id="ARBA00022737"/>
    </source>
</evidence>
<organism evidence="10 11">
    <name type="scientific">Tropheryma whipplei (strain Twist)</name>
    <name type="common">Whipple's bacillus</name>
    <dbReference type="NCBI Taxonomy" id="203267"/>
    <lineage>
        <taxon>Bacteria</taxon>
        <taxon>Bacillati</taxon>
        <taxon>Actinomycetota</taxon>
        <taxon>Actinomycetes</taxon>
        <taxon>Micrococcales</taxon>
        <taxon>Tropherymataceae</taxon>
        <taxon>Tropheryma</taxon>
    </lineage>
</organism>
<evidence type="ECO:0000256" key="7">
    <source>
        <dbReference type="ARBA" id="ARBA00022967"/>
    </source>
</evidence>
<evidence type="ECO:0000256" key="5">
    <source>
        <dbReference type="ARBA" id="ARBA00022741"/>
    </source>
</evidence>
<sequence>MRESEGVMLQMTGITKSFSGVKVLEDISFSLRKGEVHAICGENGAGKSTLMKILSGVIPDGSYDGEIILENKKRRFKNLAASQAAGVVMIHQELTLIPEMSIAENIFLGNEQRYSGPFSGQIDFTKTRTKAVELMKLVHLTESPDTLIKDLGVGKQQLVEICKALGKNAKILVFDEPTAVLNESDSEHLLNLMKKFKTQGLSSIMISHKLNEVKNVADTVTVLRDGKKIDTIPADATTEDDIIRKMAGRSLSTRFPELSPSIGKGAWQIKDWTVIHPIRREIYVSNNISLTVHDGEIVGLAGLVGAGRTELARSIFGRQFGIYTSGKICRNNKELKINKVSQAIGNHIAYVTEDRKSFGFNQFDDVKNTIASASLKQFLGKHHFLDDGKLHTVAEDYRKKLKIKTASVAAPITSLSGGNQQKVILAKWICTGPDFLILDEPTRGIDVAAKYEIYSIIGELAASGKSILFISSELPELLGMTNRIYTLFEGKVTGEFKTSEASQELLMRYMTSYGNNEN</sequence>
<dbReference type="InterPro" id="IPR050107">
    <property type="entry name" value="ABC_carbohydrate_import_ATPase"/>
</dbReference>
<dbReference type="CDD" id="cd03215">
    <property type="entry name" value="ABC_Carb_Monos_II"/>
    <property type="match status" value="1"/>
</dbReference>
<protein>
    <submittedName>
        <fullName evidence="10">Sugar ABC transporter ATP-binding protein (L-arabinose/D-xylose)</fullName>
    </submittedName>
</protein>
<dbReference type="EMBL" id="AE014184">
    <property type="protein sequence ID" value="AAO44427.1"/>
    <property type="molecule type" value="Genomic_DNA"/>
</dbReference>
<evidence type="ECO:0000256" key="1">
    <source>
        <dbReference type="ARBA" id="ARBA00022448"/>
    </source>
</evidence>
<dbReference type="eggNOG" id="COG1129">
    <property type="taxonomic scope" value="Bacteria"/>
</dbReference>
<dbReference type="Pfam" id="PF00005">
    <property type="entry name" value="ABC_tran"/>
    <property type="match status" value="2"/>
</dbReference>
<proteinExistence type="predicted"/>
<dbReference type="InterPro" id="IPR017871">
    <property type="entry name" value="ABC_transporter-like_CS"/>
</dbReference>
<keyword evidence="8" id="KW-0472">Membrane</keyword>
<evidence type="ECO:0000256" key="3">
    <source>
        <dbReference type="ARBA" id="ARBA00022597"/>
    </source>
</evidence>
<dbReference type="OrthoDB" id="39350at2"/>
<dbReference type="InterPro" id="IPR027417">
    <property type="entry name" value="P-loop_NTPase"/>
</dbReference>
<dbReference type="CDD" id="cd03216">
    <property type="entry name" value="ABC_Carb_Monos_I"/>
    <property type="match status" value="1"/>
</dbReference>
<dbReference type="InterPro" id="IPR003593">
    <property type="entry name" value="AAA+_ATPase"/>
</dbReference>
<evidence type="ECO:0000313" key="11">
    <source>
        <dbReference type="Proteomes" id="UP000002200"/>
    </source>
</evidence>
<evidence type="ECO:0000313" key="10">
    <source>
        <dbReference type="EMBL" id="AAO44427.1"/>
    </source>
</evidence>
<keyword evidence="1" id="KW-0813">Transport</keyword>
<keyword evidence="4" id="KW-0677">Repeat</keyword>
<keyword evidence="6 10" id="KW-0067">ATP-binding</keyword>
<keyword evidence="2" id="KW-1003">Cell membrane</keyword>
<dbReference type="AlphaFoldDB" id="Q83GG3"/>
<keyword evidence="3" id="KW-0762">Sugar transport</keyword>
<feature type="domain" description="ABC transporter" evidence="9">
    <location>
        <begin position="269"/>
        <end position="514"/>
    </location>
</feature>
<dbReference type="SUPFAM" id="SSF52540">
    <property type="entry name" value="P-loop containing nucleoside triphosphate hydrolases"/>
    <property type="match status" value="2"/>
</dbReference>
<reference evidence="10 11" key="1">
    <citation type="journal article" date="2003" name="Genome Res.">
        <title>Tropheryma whipplei twist: a human pathogenic Actinobacteria with a reduced genome.</title>
        <authorList>
            <person name="Raoult D."/>
            <person name="Ogata H."/>
            <person name="Audic S."/>
            <person name="Robert C."/>
            <person name="Suhre K."/>
            <person name="Drancourt M."/>
            <person name="Claverie J.-M."/>
        </authorList>
    </citation>
    <scope>NUCLEOTIDE SEQUENCE [LARGE SCALE GENOMIC DNA]</scope>
    <source>
        <strain evidence="10 11">Twist</strain>
    </source>
</reference>
<dbReference type="PROSITE" id="PS50893">
    <property type="entry name" value="ABC_TRANSPORTER_2"/>
    <property type="match status" value="2"/>
</dbReference>
<dbReference type="STRING" id="203267.TWT_330"/>
<dbReference type="GO" id="GO:0005524">
    <property type="term" value="F:ATP binding"/>
    <property type="evidence" value="ECO:0007669"/>
    <property type="project" value="UniProtKB-KW"/>
</dbReference>
<dbReference type="GO" id="GO:0016887">
    <property type="term" value="F:ATP hydrolysis activity"/>
    <property type="evidence" value="ECO:0007669"/>
    <property type="project" value="InterPro"/>
</dbReference>
<name>Q83GG3_TROWT</name>
<dbReference type="PANTHER" id="PTHR43790">
    <property type="entry name" value="CARBOHYDRATE TRANSPORT ATP-BINDING PROTEIN MG119-RELATED"/>
    <property type="match status" value="1"/>
</dbReference>
<dbReference type="PANTHER" id="PTHR43790:SF1">
    <property type="entry name" value="XYLOSE IMPORT ATP-BINDING PROTEIN XYLG"/>
    <property type="match status" value="1"/>
</dbReference>
<keyword evidence="5" id="KW-0547">Nucleotide-binding</keyword>
<feature type="domain" description="ABC transporter" evidence="9">
    <location>
        <begin position="9"/>
        <end position="250"/>
    </location>
</feature>
<dbReference type="Proteomes" id="UP000002200">
    <property type="component" value="Chromosome"/>
</dbReference>